<dbReference type="EMBL" id="JAUUCC010000034">
    <property type="protein sequence ID" value="MEE2051822.1"/>
    <property type="molecule type" value="Genomic_DNA"/>
</dbReference>
<organism evidence="1 2">
    <name type="scientific">Nocardiopsis tropica</name>
    <dbReference type="NCBI Taxonomy" id="109330"/>
    <lineage>
        <taxon>Bacteria</taxon>
        <taxon>Bacillati</taxon>
        <taxon>Actinomycetota</taxon>
        <taxon>Actinomycetes</taxon>
        <taxon>Streptosporangiales</taxon>
        <taxon>Nocardiopsidaceae</taxon>
        <taxon>Nocardiopsis</taxon>
    </lineage>
</organism>
<comment type="caution">
    <text evidence="1">The sequence shown here is derived from an EMBL/GenBank/DDBJ whole genome shotgun (WGS) entry which is preliminary data.</text>
</comment>
<evidence type="ECO:0000313" key="1">
    <source>
        <dbReference type="EMBL" id="MEE2051822.1"/>
    </source>
</evidence>
<proteinExistence type="predicted"/>
<protein>
    <submittedName>
        <fullName evidence="1">Uncharacterized protein</fullName>
    </submittedName>
</protein>
<gene>
    <name evidence="1" type="ORF">Q8A49_15075</name>
</gene>
<accession>A0ABU7KT44</accession>
<evidence type="ECO:0000313" key="2">
    <source>
        <dbReference type="Proteomes" id="UP001348641"/>
    </source>
</evidence>
<reference evidence="1 2" key="1">
    <citation type="submission" date="2023-07" db="EMBL/GenBank/DDBJ databases">
        <authorList>
            <person name="Girao M."/>
            <person name="Carvalho M.F."/>
        </authorList>
    </citation>
    <scope>NUCLEOTIDE SEQUENCE [LARGE SCALE GENOMIC DNA]</scope>
    <source>
        <strain evidence="1 2">66/93</strain>
    </source>
</reference>
<name>A0ABU7KT44_9ACTN</name>
<dbReference type="Proteomes" id="UP001348641">
    <property type="component" value="Unassembled WGS sequence"/>
</dbReference>
<dbReference type="RefSeq" id="WP_330158886.1">
    <property type="nucleotide sequence ID" value="NZ_BAAAJA010000022.1"/>
</dbReference>
<sequence length="535" mass="55512">MEENDTLSAASTLDVLSDDAAVGPIVRLAALAHALDAPGAPAPSRTDLRDGLAALGAAEPALERAALVVTAHARAAGLTWSEIADVHGGRPDALARRHTRRRERFTNYVPPLAPTLEAYTSRAADLLAPVLAERSLSPFLARLAAERLGAVLLTAHWEQVDAVGAASWLSDDALSEPRQRLHHQYGDQVGAVRGVLNAHGQDPGPVQASLVELMRVAVGADDLIRHLHPVHPGPLPAWAVSAADTGSDAPAALPSAETGLDVDALVAIDGGVGVLNVAVDHDGGRVKPGRAAPKTLRRLRDARLVDADSRITDRGRAALPLATDQVTGRVRSAGSGYAPVLMRAGLDQAAAAALTAPLAAFTATVERVKDQQQNGELRGVLHSLAPVLSGGDPARVRLLLGTLPHLNLAGLEDWAALALAMAEHAPHLDERTDTAALAEGAGLPSGAARPLAELVDAARLPVLASYAPGAPASAVADDLAAVIVAVDTANVSDLPAVVDLLVQAERLDLDTDQPHRLTRAWEDLVYALTDGNTTR</sequence>